<proteinExistence type="predicted"/>
<reference evidence="1" key="2">
    <citation type="submission" date="2021-10" db="EMBL/GenBank/DDBJ databases">
        <authorList>
            <person name="Piombo E."/>
        </authorList>
    </citation>
    <scope>NUCLEOTIDE SEQUENCE</scope>
</reference>
<dbReference type="EMBL" id="CADEHS020000480">
    <property type="protein sequence ID" value="CAG9952348.1"/>
    <property type="molecule type" value="Genomic_DNA"/>
</dbReference>
<organism evidence="1 2">
    <name type="scientific">Clonostachys rosea f. rosea IK726</name>
    <dbReference type="NCBI Taxonomy" id="1349383"/>
    <lineage>
        <taxon>Eukaryota</taxon>
        <taxon>Fungi</taxon>
        <taxon>Dikarya</taxon>
        <taxon>Ascomycota</taxon>
        <taxon>Pezizomycotina</taxon>
        <taxon>Sordariomycetes</taxon>
        <taxon>Hypocreomycetidae</taxon>
        <taxon>Hypocreales</taxon>
        <taxon>Bionectriaceae</taxon>
        <taxon>Clonostachys</taxon>
    </lineage>
</organism>
<accession>A0ACA9UG63</accession>
<reference evidence="1" key="1">
    <citation type="submission" date="2020-04" db="EMBL/GenBank/DDBJ databases">
        <authorList>
            <person name="Broberg M."/>
        </authorList>
    </citation>
    <scope>NUCLEOTIDE SEQUENCE</scope>
</reference>
<name>A0ACA9UG63_BIOOC</name>
<comment type="caution">
    <text evidence="1">The sequence shown here is derived from an EMBL/GenBank/DDBJ whole genome shotgun (WGS) entry which is preliminary data.</text>
</comment>
<evidence type="ECO:0000313" key="1">
    <source>
        <dbReference type="EMBL" id="CAG9952348.1"/>
    </source>
</evidence>
<sequence length="432" mass="48484">MEWLGYAKTGFTHAKQPRVVQDKQGAKTDLLKIVEKTTPPCVLNPLLLNGHMQTLWSATKPVGPKIYYKRKVFESNHETFVGTFAVDFVVDEYEGEDATLFRRTTYFSEEEFKQFESDDEKPMVIIMHGVAGGSHEVYLRHAVAPLVEAGWEACVINSRGCAKSELNSRFLYNGRATWDIRQASPPMSLPKESWKLTTSLAREMVEGEVPEQASICSGILSGRKHAHKQGENCLLSGAVVCSNPFNLEISNTLLSGQYLGTKYLNMVKDALVAYVKKHRSVLEEHLDIEAVSKVKSMEEFDRLVECAIWGYPTEAAYYRDASSSDSVLAIRIPFLAIHALDDPVAPKEAVPWQEFKQNPNTVLLTTSMGGHISWYESGGGRWFPKAIAGFLNHLAFQADPESLGAVSYIKDDEDNKNIEYVGTRRKMLIEQY</sequence>
<dbReference type="Proteomes" id="UP000836387">
    <property type="component" value="Unassembled WGS sequence"/>
</dbReference>
<keyword evidence="2" id="KW-1185">Reference proteome</keyword>
<gene>
    <name evidence="1" type="ORF">CRV2_00016325</name>
</gene>
<evidence type="ECO:0000313" key="2">
    <source>
        <dbReference type="Proteomes" id="UP000836387"/>
    </source>
</evidence>
<protein>
    <submittedName>
        <fullName evidence="1">Uncharacterized protein</fullName>
    </submittedName>
</protein>